<protein>
    <recommendedName>
        <fullName evidence="4">Integral membrane protein</fullName>
    </recommendedName>
</protein>
<feature type="transmembrane region" description="Helical" evidence="1">
    <location>
        <begin position="109"/>
        <end position="130"/>
    </location>
</feature>
<dbReference type="Pfam" id="PF19700">
    <property type="entry name" value="DUF6198"/>
    <property type="match status" value="1"/>
</dbReference>
<feature type="transmembrane region" description="Helical" evidence="1">
    <location>
        <begin position="12"/>
        <end position="33"/>
    </location>
</feature>
<evidence type="ECO:0000313" key="3">
    <source>
        <dbReference type="Proteomes" id="UP000032668"/>
    </source>
</evidence>
<dbReference type="InterPro" id="IPR038750">
    <property type="entry name" value="YczE/YyaS-like"/>
</dbReference>
<accession>A0A0D6PAV4</accession>
<dbReference type="Proteomes" id="UP000032668">
    <property type="component" value="Unassembled WGS sequence"/>
</dbReference>
<dbReference type="AlphaFoldDB" id="A0A0D6PAV4"/>
<dbReference type="PANTHER" id="PTHR40078">
    <property type="entry name" value="INTEGRAL MEMBRANE PROTEIN-RELATED"/>
    <property type="match status" value="1"/>
</dbReference>
<reference evidence="2 3" key="1">
    <citation type="submission" date="2012-11" db="EMBL/GenBank/DDBJ databases">
        <title>Whole genome sequence of Acidocella aminolytica 101 = DSM 11237.</title>
        <authorList>
            <person name="Azuma Y."/>
            <person name="Higashiura N."/>
            <person name="Hirakawa H."/>
            <person name="Matsushita K."/>
        </authorList>
    </citation>
    <scope>NUCLEOTIDE SEQUENCE [LARGE SCALE GENOMIC DNA]</scope>
    <source>
        <strain evidence="3">101 / DSM 11237</strain>
    </source>
</reference>
<organism evidence="2 3">
    <name type="scientific">Acidocella aminolytica 101 = DSM 11237</name>
    <dbReference type="NCBI Taxonomy" id="1120923"/>
    <lineage>
        <taxon>Bacteria</taxon>
        <taxon>Pseudomonadati</taxon>
        <taxon>Pseudomonadota</taxon>
        <taxon>Alphaproteobacteria</taxon>
        <taxon>Acetobacterales</taxon>
        <taxon>Acidocellaceae</taxon>
        <taxon>Acidocella</taxon>
    </lineage>
</organism>
<proteinExistence type="predicted"/>
<keyword evidence="1" id="KW-0812">Transmembrane</keyword>
<evidence type="ECO:0008006" key="4">
    <source>
        <dbReference type="Google" id="ProtNLM"/>
    </source>
</evidence>
<name>A0A0D6PAV4_9PROT</name>
<dbReference type="RefSeq" id="WP_199444644.1">
    <property type="nucleotide sequence ID" value="NZ_BANC01000011.1"/>
</dbReference>
<evidence type="ECO:0000256" key="1">
    <source>
        <dbReference type="SAM" id="Phobius"/>
    </source>
</evidence>
<dbReference type="PANTHER" id="PTHR40078:SF1">
    <property type="entry name" value="INTEGRAL MEMBRANE PROTEIN"/>
    <property type="match status" value="1"/>
</dbReference>
<comment type="caution">
    <text evidence="2">The sequence shown here is derived from an EMBL/GenBank/DDBJ whole genome shotgun (WGS) entry which is preliminary data.</text>
</comment>
<feature type="transmembrane region" description="Helical" evidence="1">
    <location>
        <begin position="45"/>
        <end position="69"/>
    </location>
</feature>
<keyword evidence="3" id="KW-1185">Reference proteome</keyword>
<dbReference type="EMBL" id="BANC01000011">
    <property type="protein sequence ID" value="GAN78885.1"/>
    <property type="molecule type" value="Genomic_DNA"/>
</dbReference>
<sequence length="207" mass="21563">MFDRIRIHVRLAQLLVGLSLYGISIAMMVRANLGLAPWDVLTQGLAPLIGLSFGLTVNLIGLGVLLLWLPLRQRPGLGTVLNILVIGIVADIALALIPSPEAYGSRLALLGFSILLNGVAGGAYMGAGLGPGPRDGLMTGICKRSGLPVKLVRTGIEAIVLSVGWGLGGTVGVGTVLYAICIGWVVHHALPILAFDKVPRKLAPITD</sequence>
<keyword evidence="1" id="KW-1133">Transmembrane helix</keyword>
<gene>
    <name evidence="2" type="ORF">Aam_011_006</name>
</gene>
<dbReference type="STRING" id="1120923.SAMN02746095_01752"/>
<evidence type="ECO:0000313" key="2">
    <source>
        <dbReference type="EMBL" id="GAN78885.1"/>
    </source>
</evidence>
<keyword evidence="1" id="KW-0472">Membrane</keyword>
<feature type="transmembrane region" description="Helical" evidence="1">
    <location>
        <begin position="76"/>
        <end position="97"/>
    </location>
</feature>